<accession>A0ACC2KAS5</accession>
<name>A0ACC2KAS5_PERAE</name>
<dbReference type="EMBL" id="CM056812">
    <property type="protein sequence ID" value="KAJ8618111.1"/>
    <property type="molecule type" value="Genomic_DNA"/>
</dbReference>
<evidence type="ECO:0000313" key="1">
    <source>
        <dbReference type="EMBL" id="KAJ8618111.1"/>
    </source>
</evidence>
<evidence type="ECO:0000313" key="2">
    <source>
        <dbReference type="Proteomes" id="UP001234297"/>
    </source>
</evidence>
<proteinExistence type="predicted"/>
<gene>
    <name evidence="1" type="ORF">MRB53_014297</name>
</gene>
<keyword evidence="2" id="KW-1185">Reference proteome</keyword>
<protein>
    <submittedName>
        <fullName evidence="1">Uncharacterized protein</fullName>
    </submittedName>
</protein>
<organism evidence="1 2">
    <name type="scientific">Persea americana</name>
    <name type="common">Avocado</name>
    <dbReference type="NCBI Taxonomy" id="3435"/>
    <lineage>
        <taxon>Eukaryota</taxon>
        <taxon>Viridiplantae</taxon>
        <taxon>Streptophyta</taxon>
        <taxon>Embryophyta</taxon>
        <taxon>Tracheophyta</taxon>
        <taxon>Spermatophyta</taxon>
        <taxon>Magnoliopsida</taxon>
        <taxon>Magnoliidae</taxon>
        <taxon>Laurales</taxon>
        <taxon>Lauraceae</taxon>
        <taxon>Persea</taxon>
    </lineage>
</organism>
<dbReference type="Proteomes" id="UP001234297">
    <property type="component" value="Chromosome 4"/>
</dbReference>
<sequence>MEFIVGACIDAMKNGWEFFTNLRSFESIMRSLRERTDELSAREHDVMMEVRREEEEKGKKRKREVELWLDNAKRVKNEVDSVEEKVREERRWVLHYRLRKHIADLETAAVQLYDKSRFSNGVANEMVLGSGSPQPTSTLLGESADRTFQMIWNLLLDVKVRKVGVHGMAGVGKTTIMKHINNQLLHLDVFKNIIWVTVSKALDLPRLQREIANAIGLDLSNDCDEEEERIASKICAALSRREKCLLILDDLWEPFSLERIGIPEPNHTNGFKLAITTRLLKVCTCMESDRIVKVELLSDEEAWTLFKEKVGGSILDSLELEPIAKCITKECGRLPLAIITVGRALREVRIVSVWRNALDELKQSYAEIHGMGEYVFPRLMFGYNRLRNDRIKDCFLYCALYPEDHEIDIDGLIENWVGEGLVGELGNIKKERDKGISILSELKEACMLEDGRPTPLFNIPTVKLHDLVRDLVIKITRERPRFLVKAREQLEESPRAEEWMEDTKRISLVDNNINRLSGQPMCPELSTLLLQENKRLQKISNSFFENMQGLRVLDLSYSSIKSLPKSVSKLENLRVLRLYCCEDLEKLPSVAKLKQLRVLSLDSTSIEELPKGMKALVNLRKLNLNYTNKLQFLPAGIISKLPLLKDLQMIESGWRWPSNIAKVAADIEEIVDLTPVANLRLSFEDVHSFIKLVGSDVLRKVETFSLVIGDLFSIPLSYLVNNAVVMGCGSDVGSHASSIFLPCNTCSLGIEGCHDITRLSQFSCLANATRLKHCHIEQCDGMEFIIGAGDKTLLNLERLELSYLHSLRALSDGVPSIETFANLKHLSVGACKKMKNLLSLGLLRNLQALERIEIWSCVSMEDVVAGDWSALTTFSLPNLKSLSLQNLNELKSIFFKATVTCPSLESVEVGKCGKLKKLPFTTQNLSLTLKSLKGDKKWWDALEWDDPDVKIQLQERFVITQ</sequence>
<comment type="caution">
    <text evidence="1">The sequence shown here is derived from an EMBL/GenBank/DDBJ whole genome shotgun (WGS) entry which is preliminary data.</text>
</comment>
<reference evidence="1 2" key="1">
    <citation type="journal article" date="2022" name="Hortic Res">
        <title>A haplotype resolved chromosomal level avocado genome allows analysis of novel avocado genes.</title>
        <authorList>
            <person name="Nath O."/>
            <person name="Fletcher S.J."/>
            <person name="Hayward A."/>
            <person name="Shaw L.M."/>
            <person name="Masouleh A.K."/>
            <person name="Furtado A."/>
            <person name="Henry R.J."/>
            <person name="Mitter N."/>
        </authorList>
    </citation>
    <scope>NUCLEOTIDE SEQUENCE [LARGE SCALE GENOMIC DNA]</scope>
    <source>
        <strain evidence="2">cv. Hass</strain>
    </source>
</reference>